<dbReference type="InterPro" id="IPR029058">
    <property type="entry name" value="AB_hydrolase_fold"/>
</dbReference>
<keyword evidence="3" id="KW-0624">Polysaccharide degradation</keyword>
<dbReference type="GO" id="GO:0016798">
    <property type="term" value="F:hydrolase activity, acting on glycosyl bonds"/>
    <property type="evidence" value="ECO:0007669"/>
    <property type="project" value="UniProtKB-KW"/>
</dbReference>
<evidence type="ECO:0000259" key="2">
    <source>
        <dbReference type="Pfam" id="PF20434"/>
    </source>
</evidence>
<reference evidence="3 4" key="1">
    <citation type="submission" date="2017-05" db="EMBL/GenBank/DDBJ databases">
        <title>Vagococcus spp. assemblies.</title>
        <authorList>
            <person name="Gulvik C.A."/>
        </authorList>
    </citation>
    <scope>NUCLEOTIDE SEQUENCE [LARGE SCALE GENOMIC DNA]</scope>
    <source>
        <strain evidence="3 4">CCUG 51432</strain>
    </source>
</reference>
<evidence type="ECO:0000313" key="3">
    <source>
        <dbReference type="EMBL" id="RSU11252.1"/>
    </source>
</evidence>
<dbReference type="InterPro" id="IPR050300">
    <property type="entry name" value="GDXG_lipolytic_enzyme"/>
</dbReference>
<name>A0A430AT66_9ENTE</name>
<sequence>MKNKRIKINDTGCFDTYLLHNSKEYNIGKRRPIVIICPGGGYAFTSDREAEVIALKFNSIGLNSIILWYTTNDEKDNIPKHALNEAAYTVKYVREHANEWLIDTENVIICGFSAGGHLALQMANNWNKEKLSNELATTKNLLKINLAILGYPLVHLESAFEKNDLGFAANYVDKPKTGNERFFGTLFPEKQDLDSFNQINNVNSETPPMFIWHTYEDVVVDVEQSLLLGLKLRENGIPFEMHIFEKGEHGLALGDRTTARKKSHYNSHVAKWFELCERWLSSYID</sequence>
<keyword evidence="3" id="KW-0326">Glycosidase</keyword>
<dbReference type="EMBL" id="NGKA01000011">
    <property type="protein sequence ID" value="RSU11252.1"/>
    <property type="molecule type" value="Genomic_DNA"/>
</dbReference>
<dbReference type="PANTHER" id="PTHR48081:SF6">
    <property type="entry name" value="PEPTIDASE S9 PROLYL OLIGOPEPTIDASE CATALYTIC DOMAIN-CONTAINING PROTEIN"/>
    <property type="match status" value="1"/>
</dbReference>
<dbReference type="PANTHER" id="PTHR48081">
    <property type="entry name" value="AB HYDROLASE SUPERFAMILY PROTEIN C4A8.06C"/>
    <property type="match status" value="1"/>
</dbReference>
<proteinExistence type="predicted"/>
<dbReference type="Proteomes" id="UP000287605">
    <property type="component" value="Unassembled WGS sequence"/>
</dbReference>
<dbReference type="AlphaFoldDB" id="A0A430AT66"/>
<dbReference type="RefSeq" id="WP_126809253.1">
    <property type="nucleotide sequence ID" value="NZ_NGKA01000011.1"/>
</dbReference>
<keyword evidence="4" id="KW-1185">Reference proteome</keyword>
<dbReference type="Gene3D" id="3.40.50.1820">
    <property type="entry name" value="alpha/beta hydrolase"/>
    <property type="match status" value="1"/>
</dbReference>
<keyword evidence="1 3" id="KW-0378">Hydrolase</keyword>
<keyword evidence="3" id="KW-0858">Xylan degradation</keyword>
<organism evidence="3 4">
    <name type="scientific">Vagococcus elongatus</name>
    <dbReference type="NCBI Taxonomy" id="180344"/>
    <lineage>
        <taxon>Bacteria</taxon>
        <taxon>Bacillati</taxon>
        <taxon>Bacillota</taxon>
        <taxon>Bacilli</taxon>
        <taxon>Lactobacillales</taxon>
        <taxon>Enterococcaceae</taxon>
        <taxon>Vagococcus</taxon>
    </lineage>
</organism>
<dbReference type="InterPro" id="IPR049492">
    <property type="entry name" value="BD-FAE-like_dom"/>
</dbReference>
<keyword evidence="3" id="KW-0119">Carbohydrate metabolism</keyword>
<evidence type="ECO:0000313" key="4">
    <source>
        <dbReference type="Proteomes" id="UP000287605"/>
    </source>
</evidence>
<feature type="domain" description="BD-FAE-like" evidence="2">
    <location>
        <begin position="29"/>
        <end position="231"/>
    </location>
</feature>
<gene>
    <name evidence="3" type="ORF">CBF29_08060</name>
</gene>
<dbReference type="SUPFAM" id="SSF53474">
    <property type="entry name" value="alpha/beta-Hydrolases"/>
    <property type="match status" value="1"/>
</dbReference>
<protein>
    <submittedName>
        <fullName evidence="3">1,4-beta-xylanase</fullName>
    </submittedName>
</protein>
<dbReference type="OrthoDB" id="9794725at2"/>
<dbReference type="Pfam" id="PF20434">
    <property type="entry name" value="BD-FAE"/>
    <property type="match status" value="1"/>
</dbReference>
<dbReference type="GO" id="GO:0045493">
    <property type="term" value="P:xylan catabolic process"/>
    <property type="evidence" value="ECO:0007669"/>
    <property type="project" value="UniProtKB-KW"/>
</dbReference>
<evidence type="ECO:0000256" key="1">
    <source>
        <dbReference type="ARBA" id="ARBA00022801"/>
    </source>
</evidence>
<accession>A0A430AT66</accession>
<comment type="caution">
    <text evidence="3">The sequence shown here is derived from an EMBL/GenBank/DDBJ whole genome shotgun (WGS) entry which is preliminary data.</text>
</comment>